<dbReference type="KEGG" id="tad:TRIADDRAFT_36926"/>
<organism evidence="10 11">
    <name type="scientific">Trichoplax adhaerens</name>
    <name type="common">Trichoplax reptans</name>
    <dbReference type="NCBI Taxonomy" id="10228"/>
    <lineage>
        <taxon>Eukaryota</taxon>
        <taxon>Metazoa</taxon>
        <taxon>Placozoa</taxon>
        <taxon>Uniplacotomia</taxon>
        <taxon>Trichoplacea</taxon>
        <taxon>Trichoplacidae</taxon>
        <taxon>Trichoplax</taxon>
    </lineage>
</organism>
<feature type="domain" description="Alanine dehydrogenase/pyridine nucleotide transhydrogenase NAD(H)-binding" evidence="8">
    <location>
        <begin position="205"/>
        <end position="404"/>
    </location>
</feature>
<proteinExistence type="inferred from homology"/>
<feature type="domain" description="Alanine dehydrogenase/pyridine nucleotide transhydrogenase N-terminal" evidence="9">
    <location>
        <begin position="32"/>
        <end position="163"/>
    </location>
</feature>
<dbReference type="InterPro" id="IPR007698">
    <property type="entry name" value="AlaDH/PNT_NAD(H)-bd"/>
</dbReference>
<dbReference type="FunFam" id="3.30.360.10:FF:000008">
    <property type="entry name" value="Alpha-aminoadipic semialdehyde synthase, mitochondrial"/>
    <property type="match status" value="1"/>
</dbReference>
<dbReference type="RefSeq" id="XP_002107803.1">
    <property type="nucleotide sequence ID" value="XM_002107767.1"/>
</dbReference>
<dbReference type="CTD" id="6749821"/>
<dbReference type="OMA" id="TPHVHDI"/>
<evidence type="ECO:0000256" key="2">
    <source>
        <dbReference type="ARBA" id="ARBA00004720"/>
    </source>
</evidence>
<evidence type="ECO:0000313" key="11">
    <source>
        <dbReference type="Proteomes" id="UP000009022"/>
    </source>
</evidence>
<evidence type="ECO:0000256" key="7">
    <source>
        <dbReference type="ARBA" id="ARBA00025744"/>
    </source>
</evidence>
<dbReference type="InterPro" id="IPR051168">
    <property type="entry name" value="AASS"/>
</dbReference>
<comment type="pathway">
    <text evidence="2">Amino-acid degradation; L-lysine degradation via saccharopine pathway; glutaryl-CoA from L-lysine: step 2/6.</text>
</comment>
<reference evidence="10 11" key="1">
    <citation type="journal article" date="2008" name="Nature">
        <title>The Trichoplax genome and the nature of placozoans.</title>
        <authorList>
            <person name="Srivastava M."/>
            <person name="Begovic E."/>
            <person name="Chapman J."/>
            <person name="Putnam N.H."/>
            <person name="Hellsten U."/>
            <person name="Kawashima T."/>
            <person name="Kuo A."/>
            <person name="Mitros T."/>
            <person name="Salamov A."/>
            <person name="Carpenter M.L."/>
            <person name="Signorovitch A.Y."/>
            <person name="Moreno M.A."/>
            <person name="Kamm K."/>
            <person name="Grimwood J."/>
            <person name="Schmutz J."/>
            <person name="Shapiro H."/>
            <person name="Grigoriev I.V."/>
            <person name="Buss L.W."/>
            <person name="Schierwater B."/>
            <person name="Dellaporta S.L."/>
            <person name="Rokhsar D.S."/>
        </authorList>
    </citation>
    <scope>NUCLEOTIDE SEQUENCE [LARGE SCALE GENOMIC DNA]</scope>
    <source>
        <strain evidence="10 11">Grell-BS-1999</strain>
    </source>
</reference>
<evidence type="ECO:0000256" key="5">
    <source>
        <dbReference type="ARBA" id="ARBA00023002"/>
    </source>
</evidence>
<dbReference type="SUPFAM" id="SSF52283">
    <property type="entry name" value="Formate/glycerate dehydrogenase catalytic domain-like"/>
    <property type="match status" value="1"/>
</dbReference>
<dbReference type="Pfam" id="PF03435">
    <property type="entry name" value="Sacchrp_dh_NADP"/>
    <property type="match status" value="1"/>
</dbReference>
<dbReference type="UniPathway" id="UPA00868">
    <property type="reaction ID" value="UER00835"/>
</dbReference>
<evidence type="ECO:0000313" key="10">
    <source>
        <dbReference type="EMBL" id="EDV28601.1"/>
    </source>
</evidence>
<dbReference type="SMART" id="SM01002">
    <property type="entry name" value="AlaDh_PNT_C"/>
    <property type="match status" value="1"/>
</dbReference>
<keyword evidence="4" id="KW-0521">NADP</keyword>
<name>B3RKH6_TRIAD</name>
<keyword evidence="11" id="KW-1185">Reference proteome</keyword>
<dbReference type="STRING" id="10228.B3RKH6"/>
<dbReference type="FunFam" id="3.40.50.720:FF:000087">
    <property type="entry name" value="alpha-aminoadipic semialdehyde synthase, mitochondrial"/>
    <property type="match status" value="1"/>
</dbReference>
<dbReference type="Gene3D" id="3.30.360.10">
    <property type="entry name" value="Dihydrodipicolinate Reductase, domain 2"/>
    <property type="match status" value="1"/>
</dbReference>
<evidence type="ECO:0000256" key="3">
    <source>
        <dbReference type="ARBA" id="ARBA00005624"/>
    </source>
</evidence>
<dbReference type="OrthoDB" id="10059875at2759"/>
<evidence type="ECO:0000256" key="6">
    <source>
        <dbReference type="ARBA" id="ARBA00023268"/>
    </source>
</evidence>
<dbReference type="GO" id="GO:0033512">
    <property type="term" value="P:L-lysine catabolic process to acetyl-CoA via saccharopine"/>
    <property type="evidence" value="ECO:0007669"/>
    <property type="project" value="UniProtKB-UniPathway"/>
</dbReference>
<comment type="similarity">
    <text evidence="7">In the C-terminal section; belongs to the saccharopine dehydrogenase family.</text>
</comment>
<dbReference type="InterPro" id="IPR007886">
    <property type="entry name" value="AlaDH/PNT_N"/>
</dbReference>
<dbReference type="Gene3D" id="3.40.50.720">
    <property type="entry name" value="NAD(P)-binding Rossmann-like Domain"/>
    <property type="match status" value="2"/>
</dbReference>
<dbReference type="SUPFAM" id="SSF51735">
    <property type="entry name" value="NAD(P)-binding Rossmann-fold domains"/>
    <property type="match status" value="1"/>
</dbReference>
<evidence type="ECO:0000259" key="8">
    <source>
        <dbReference type="SMART" id="SM01002"/>
    </source>
</evidence>
<dbReference type="SUPFAM" id="SSF55347">
    <property type="entry name" value="Glyceraldehyde-3-phosphate dehydrogenase-like, C-terminal domain"/>
    <property type="match status" value="1"/>
</dbReference>
<dbReference type="GO" id="GO:0019878">
    <property type="term" value="P:lysine biosynthetic process via aminoadipic acid"/>
    <property type="evidence" value="ECO:0000318"/>
    <property type="project" value="GO_Central"/>
</dbReference>
<dbReference type="GO" id="GO:0005737">
    <property type="term" value="C:cytoplasm"/>
    <property type="evidence" value="ECO:0000318"/>
    <property type="project" value="GO_Central"/>
</dbReference>
<sequence>MLRASSYLQPIHRLAPTRVWTRQSSKYSKVIAIRREDYLTWERRAPLGPKQVNLLVEEFGYKVIVQPSAKRAFTGSEYEECGAILQEDISQASLVVGVKQVPIDKLLPNKTYCFFSHTIKAQADNMPLLDAILEKKIKLIDYERLVDSSGKRLVAFGQFAGIAGMINILHGMGVRLLNLGFHTPFMYICSTHHYASTTSAKVDIAEAGSRIRLGQMPTALGPLTFVFTGTGNVFQGAKEIFQQLPHEFVSPNDLKEVTEHGDTRKVYGTIVTAEDHIESLDGSKFDKGHFRKFPEQYRSNFADKIAPYMSVLINGLYWGVGDPRLLTCKDARNLMKIKPTATKGLSDKLLPHRLLAISDISADPQGSIEFLYSVTNIGDPFEVYDPVSDAATRGVSGDGILITSIDNLPTQLPREATDFFGNLLLPHLIEMAKAEASVPFKDITKVSEEATIASNGELTPKFEYIRHLRNESLLYGRLHVSSPRKKNVLLLGSGFVARPVVEYLTRDPDISITIGYASIGDANDIAKTYRNTAAMLFRLGEEKALDQLKALISRHDLTVSLLPYTYHPQVAKFCLACDKHMVTASYVSPAMKELHQSALDKNLVFLNEMGLDPGIDHMLAAKCFDEVRAKGGKISSYVSYCGGLPAPELSDNPLRYKFSWSPRGALLAILNGARYRTNGEIKEIHPGGSLLAYTKDVDYYPGLNLEGYPNRDSMMYADLYDITSAHTGFSEVATALLKIGVINGEPNPILMRNAPDIQWHQLTANLLGLEANISIDDLKSEVLKRVSGNENKLKAIIDLGLLSDQPVAKEGTTIDALSALLSKSLTLQKGESDFVIMRHEIGVDWPNGKKETRHITLASYGSPDSHSAMAWTVGIPSAIAARQILRGEITRTGVMVPISSDIYEPMLGLLEKENIRESNHVTYH</sequence>
<dbReference type="GeneID" id="6749821"/>
<keyword evidence="5" id="KW-0560">Oxidoreductase</keyword>
<evidence type="ECO:0000259" key="9">
    <source>
        <dbReference type="SMART" id="SM01003"/>
    </source>
</evidence>
<dbReference type="FunFam" id="3.40.50.720:FF:000072">
    <property type="entry name" value="Saccharopine dehydrogenase [NADP(+), L-glutamate-forming]"/>
    <property type="match status" value="1"/>
</dbReference>
<dbReference type="GO" id="GO:0004753">
    <property type="term" value="F:saccharopine dehydrogenase activity"/>
    <property type="evidence" value="ECO:0000318"/>
    <property type="project" value="GO_Central"/>
</dbReference>
<dbReference type="EMBL" id="DS985241">
    <property type="protein sequence ID" value="EDV28601.1"/>
    <property type="molecule type" value="Genomic_DNA"/>
</dbReference>
<dbReference type="eggNOG" id="KOG0172">
    <property type="taxonomic scope" value="Eukaryota"/>
</dbReference>
<dbReference type="Proteomes" id="UP000009022">
    <property type="component" value="Unassembled WGS sequence"/>
</dbReference>
<keyword evidence="6" id="KW-0511">Multifunctional enzyme</keyword>
<dbReference type="InterPro" id="IPR032095">
    <property type="entry name" value="Sacchrp_dh-like_C"/>
</dbReference>
<dbReference type="CDD" id="cd12189">
    <property type="entry name" value="LKR_SDH_like"/>
    <property type="match status" value="1"/>
</dbReference>
<dbReference type="HOGENOM" id="CLU_005231_0_1_1"/>
<dbReference type="Pfam" id="PF05222">
    <property type="entry name" value="AlaDh_PNT_N"/>
    <property type="match status" value="1"/>
</dbReference>
<dbReference type="InterPro" id="IPR036291">
    <property type="entry name" value="NAD(P)-bd_dom_sf"/>
</dbReference>
<dbReference type="SMART" id="SM01003">
    <property type="entry name" value="AlaDh_PNT_N"/>
    <property type="match status" value="1"/>
</dbReference>
<dbReference type="FunCoup" id="B3RKH6">
    <property type="interactions" value="160"/>
</dbReference>
<accession>B3RKH6</accession>
<dbReference type="PhylomeDB" id="B3RKH6"/>
<dbReference type="InterPro" id="IPR005097">
    <property type="entry name" value="Sacchrp_dh_NADP-bd"/>
</dbReference>
<dbReference type="AlphaFoldDB" id="B3RKH6"/>
<evidence type="ECO:0000256" key="1">
    <source>
        <dbReference type="ARBA" id="ARBA00004682"/>
    </source>
</evidence>
<gene>
    <name evidence="10" type="ORF">TRIADDRAFT_36926</name>
</gene>
<protein>
    <submittedName>
        <fullName evidence="10">Uncharacterized protein</fullName>
    </submittedName>
</protein>
<comment type="similarity">
    <text evidence="3">In the N-terminal section; belongs to the AlaDH/PNT family.</text>
</comment>
<comment type="pathway">
    <text evidence="1">Amino-acid degradation; L-lysine degradation via saccharopine pathway; glutaryl-CoA from L-lysine: step 1/6.</text>
</comment>
<dbReference type="Gene3D" id="1.10.1870.10">
    <property type="entry name" value="Domain 3, Saccharopine reductase"/>
    <property type="match status" value="1"/>
</dbReference>
<dbReference type="InParanoid" id="B3RKH6"/>
<dbReference type="Pfam" id="PF16653">
    <property type="entry name" value="Sacchrp_dh_C"/>
    <property type="match status" value="1"/>
</dbReference>
<evidence type="ECO:0000256" key="4">
    <source>
        <dbReference type="ARBA" id="ARBA00022857"/>
    </source>
</evidence>
<dbReference type="PANTHER" id="PTHR11133">
    <property type="entry name" value="SACCHAROPINE DEHYDROGENASE"/>
    <property type="match status" value="1"/>
</dbReference>
<dbReference type="PANTHER" id="PTHR11133:SF22">
    <property type="entry name" value="ALPHA-AMINOADIPIC SEMIALDEHYDE SYNTHASE, MITOCHONDRIAL"/>
    <property type="match status" value="1"/>
</dbReference>